<gene>
    <name evidence="1" type="ORF">Patl1_34605</name>
</gene>
<evidence type="ECO:0000313" key="2">
    <source>
        <dbReference type="Proteomes" id="UP001164250"/>
    </source>
</evidence>
<keyword evidence="2" id="KW-1185">Reference proteome</keyword>
<comment type="caution">
    <text evidence="1">The sequence shown here is derived from an EMBL/GenBank/DDBJ whole genome shotgun (WGS) entry which is preliminary data.</text>
</comment>
<accession>A0ACC0ZVL4</accession>
<reference evidence="2" key="1">
    <citation type="journal article" date="2023" name="G3 (Bethesda)">
        <title>Genome assembly and association tests identify interacting loci associated with vigor, precocity, and sex in interspecific pistachio rootstocks.</title>
        <authorList>
            <person name="Palmer W."/>
            <person name="Jacygrad E."/>
            <person name="Sagayaradj S."/>
            <person name="Cavanaugh K."/>
            <person name="Han R."/>
            <person name="Bertier L."/>
            <person name="Beede B."/>
            <person name="Kafkas S."/>
            <person name="Golino D."/>
            <person name="Preece J."/>
            <person name="Michelmore R."/>
        </authorList>
    </citation>
    <scope>NUCLEOTIDE SEQUENCE [LARGE SCALE GENOMIC DNA]</scope>
</reference>
<dbReference type="Proteomes" id="UP001164250">
    <property type="component" value="Chromosome 15"/>
</dbReference>
<protein>
    <submittedName>
        <fullName evidence="1">Uncharacterized protein</fullName>
    </submittedName>
</protein>
<dbReference type="EMBL" id="CM047910">
    <property type="protein sequence ID" value="KAJ0076253.1"/>
    <property type="molecule type" value="Genomic_DNA"/>
</dbReference>
<sequence>MAFSRTPLISFLLISLLFASTMAQSPAPVLAPTSLPPFASKTRPVAAPSPSKITPAAAPSPVVVTSPLSPLPSISSTAPATSPSSIAFPPSQAPAPAEERCHF</sequence>
<organism evidence="1 2">
    <name type="scientific">Pistacia atlantica</name>
    <dbReference type="NCBI Taxonomy" id="434234"/>
    <lineage>
        <taxon>Eukaryota</taxon>
        <taxon>Viridiplantae</taxon>
        <taxon>Streptophyta</taxon>
        <taxon>Embryophyta</taxon>
        <taxon>Tracheophyta</taxon>
        <taxon>Spermatophyta</taxon>
        <taxon>Magnoliopsida</taxon>
        <taxon>eudicotyledons</taxon>
        <taxon>Gunneridae</taxon>
        <taxon>Pentapetalae</taxon>
        <taxon>rosids</taxon>
        <taxon>malvids</taxon>
        <taxon>Sapindales</taxon>
        <taxon>Anacardiaceae</taxon>
        <taxon>Pistacia</taxon>
    </lineage>
</organism>
<proteinExistence type="predicted"/>
<evidence type="ECO:0000313" key="1">
    <source>
        <dbReference type="EMBL" id="KAJ0076253.1"/>
    </source>
</evidence>
<name>A0ACC0ZVL4_9ROSI</name>